<dbReference type="Gene3D" id="3.10.310.10">
    <property type="entry name" value="Diaminopimelate Epimerase, Chain A, domain 1"/>
    <property type="match status" value="2"/>
</dbReference>
<evidence type="ECO:0000313" key="11">
    <source>
        <dbReference type="Proteomes" id="UP001168620"/>
    </source>
</evidence>
<evidence type="ECO:0000256" key="1">
    <source>
        <dbReference type="ARBA" id="ARBA00005196"/>
    </source>
</evidence>
<comment type="caution">
    <text evidence="8">Lacks conserved residue(s) required for the propagation of feature annotation.</text>
</comment>
<comment type="similarity">
    <text evidence="2 8">Belongs to the diaminopimelate epimerase family.</text>
</comment>
<feature type="binding site" evidence="8">
    <location>
        <begin position="227"/>
        <end position="228"/>
    </location>
    <ligand>
        <name>substrate</name>
    </ligand>
</feature>
<name>A0ABT8FA84_9ACTN</name>
<feature type="active site" description="Proton acceptor" evidence="8">
    <location>
        <position position="226"/>
    </location>
</feature>
<evidence type="ECO:0000256" key="5">
    <source>
        <dbReference type="ARBA" id="ARBA00023154"/>
    </source>
</evidence>
<dbReference type="InterPro" id="IPR018510">
    <property type="entry name" value="DAP_epimerase_AS"/>
</dbReference>
<accession>A0ABT8FA84</accession>
<keyword evidence="11" id="KW-1185">Reference proteome</keyword>
<comment type="caution">
    <text evidence="10">The sequence shown here is derived from an EMBL/GenBank/DDBJ whole genome shotgun (WGS) entry which is preliminary data.</text>
</comment>
<dbReference type="PANTHER" id="PTHR31689:SF0">
    <property type="entry name" value="DIAMINOPIMELATE EPIMERASE"/>
    <property type="match status" value="1"/>
</dbReference>
<feature type="active site" evidence="9">
    <location>
        <position position="89"/>
    </location>
</feature>
<feature type="binding site" evidence="8">
    <location>
        <begin position="90"/>
        <end position="91"/>
    </location>
    <ligand>
        <name>substrate</name>
    </ligand>
</feature>
<feature type="binding site" evidence="8">
    <location>
        <position position="199"/>
    </location>
    <ligand>
        <name>substrate</name>
    </ligand>
</feature>
<evidence type="ECO:0000313" key="10">
    <source>
        <dbReference type="EMBL" id="MDN4171561.1"/>
    </source>
</evidence>
<reference evidence="10" key="1">
    <citation type="submission" date="2023-06" db="EMBL/GenBank/DDBJ databases">
        <title>Draft genome sequence of Nocardioides sp. SOB77.</title>
        <authorList>
            <person name="Zhang G."/>
        </authorList>
    </citation>
    <scope>NUCLEOTIDE SEQUENCE</scope>
    <source>
        <strain evidence="10">SOB77</strain>
    </source>
</reference>
<dbReference type="Pfam" id="PF01678">
    <property type="entry name" value="DAP_epimerase"/>
    <property type="match status" value="2"/>
</dbReference>
<feature type="active site" description="Proton donor" evidence="8">
    <location>
        <position position="89"/>
    </location>
</feature>
<dbReference type="RefSeq" id="WP_300950486.1">
    <property type="nucleotide sequence ID" value="NZ_JAUHJQ010000001.1"/>
</dbReference>
<feature type="binding site" evidence="8">
    <location>
        <position position="161"/>
    </location>
    <ligand>
        <name>substrate</name>
    </ligand>
</feature>
<feature type="binding site" evidence="8">
    <location>
        <position position="80"/>
    </location>
    <ligand>
        <name>substrate</name>
    </ligand>
</feature>
<protein>
    <recommendedName>
        <fullName evidence="3 8">Diaminopimelate epimerase</fullName>
        <shortName evidence="8">DAP epimerase</shortName>
        <ecNumber evidence="3 8">5.1.1.7</ecNumber>
    </recommendedName>
    <alternativeName>
        <fullName evidence="8">PLP-independent amino acid racemase</fullName>
    </alternativeName>
</protein>
<dbReference type="InterPro" id="IPR001653">
    <property type="entry name" value="DAP_epimerase_DapF"/>
</dbReference>
<evidence type="ECO:0000256" key="4">
    <source>
        <dbReference type="ARBA" id="ARBA00022605"/>
    </source>
</evidence>
<comment type="subunit">
    <text evidence="8">Homodimer.</text>
</comment>
<dbReference type="EMBL" id="JAUHJQ010000001">
    <property type="protein sequence ID" value="MDN4171561.1"/>
    <property type="molecule type" value="Genomic_DNA"/>
</dbReference>
<evidence type="ECO:0000256" key="8">
    <source>
        <dbReference type="HAMAP-Rule" id="MF_00197"/>
    </source>
</evidence>
<evidence type="ECO:0000256" key="9">
    <source>
        <dbReference type="PROSITE-ProRule" id="PRU10125"/>
    </source>
</evidence>
<keyword evidence="8" id="KW-0963">Cytoplasm</keyword>
<comment type="pathway">
    <text evidence="1 8">Amino-acid biosynthesis; L-lysine biosynthesis via DAP pathway; DL-2,6-diaminopimelate from LL-2,6-diaminopimelate: step 1/1.</text>
</comment>
<dbReference type="PANTHER" id="PTHR31689">
    <property type="entry name" value="DIAMINOPIMELATE EPIMERASE, CHLOROPLASTIC"/>
    <property type="match status" value="1"/>
</dbReference>
<feature type="binding site" evidence="8">
    <location>
        <position position="15"/>
    </location>
    <ligand>
        <name>substrate</name>
    </ligand>
</feature>
<feature type="site" description="Could be important to modulate the pK values of the two catalytic cysteine residues" evidence="8">
    <location>
        <position position="163"/>
    </location>
</feature>
<evidence type="ECO:0000256" key="3">
    <source>
        <dbReference type="ARBA" id="ARBA00013080"/>
    </source>
</evidence>
<organism evidence="10 11">
    <name type="scientific">Nocardioides oceani</name>
    <dbReference type="NCBI Taxonomy" id="3058369"/>
    <lineage>
        <taxon>Bacteria</taxon>
        <taxon>Bacillati</taxon>
        <taxon>Actinomycetota</taxon>
        <taxon>Actinomycetes</taxon>
        <taxon>Propionibacteriales</taxon>
        <taxon>Nocardioidaceae</taxon>
        <taxon>Nocardioides</taxon>
    </lineage>
</organism>
<gene>
    <name evidence="8 10" type="primary">dapF</name>
    <name evidence="10" type="ORF">QWY28_01250</name>
</gene>
<dbReference type="GO" id="GO:0008837">
    <property type="term" value="F:diaminopimelate epimerase activity"/>
    <property type="evidence" value="ECO:0007669"/>
    <property type="project" value="UniProtKB-EC"/>
</dbReference>
<dbReference type="EC" id="5.1.1.7" evidence="3 8"/>
<evidence type="ECO:0000256" key="7">
    <source>
        <dbReference type="ARBA" id="ARBA00051712"/>
    </source>
</evidence>
<dbReference type="Proteomes" id="UP001168620">
    <property type="component" value="Unassembled WGS sequence"/>
</dbReference>
<comment type="catalytic activity">
    <reaction evidence="7 8">
        <text>(2S,6S)-2,6-diaminopimelate = meso-2,6-diaminopimelate</text>
        <dbReference type="Rhea" id="RHEA:15393"/>
        <dbReference type="ChEBI" id="CHEBI:57609"/>
        <dbReference type="ChEBI" id="CHEBI:57791"/>
        <dbReference type="EC" id="5.1.1.7"/>
    </reaction>
</comment>
<dbReference type="NCBIfam" id="TIGR00652">
    <property type="entry name" value="DapF"/>
    <property type="match status" value="1"/>
</dbReference>
<comment type="subcellular location">
    <subcellularLocation>
        <location evidence="8">Cytoplasm</location>
    </subcellularLocation>
</comment>
<feature type="binding site" evidence="8">
    <location>
        <begin position="217"/>
        <end position="218"/>
    </location>
    <ligand>
        <name>substrate</name>
    </ligand>
</feature>
<feature type="site" description="Could be important to modulate the pK values of the two catalytic cysteine residues" evidence="8">
    <location>
        <position position="217"/>
    </location>
</feature>
<dbReference type="SUPFAM" id="SSF54506">
    <property type="entry name" value="Diaminopimelate epimerase-like"/>
    <property type="match status" value="2"/>
</dbReference>
<keyword evidence="4 8" id="KW-0028">Amino-acid biosynthesis</keyword>
<dbReference type="HAMAP" id="MF_00197">
    <property type="entry name" value="DAP_epimerase"/>
    <property type="match status" value="1"/>
</dbReference>
<proteinExistence type="inferred from homology"/>
<comment type="function">
    <text evidence="8">Catalyzes the stereoinversion of LL-2,6-diaminopimelate (L,L-DAP) to meso-diaminopimelate (meso-DAP), a precursor of L-lysine and an essential component of the bacterial peptidoglycan.</text>
</comment>
<evidence type="ECO:0000256" key="6">
    <source>
        <dbReference type="ARBA" id="ARBA00023235"/>
    </source>
</evidence>
<keyword evidence="6 8" id="KW-0413">Isomerase</keyword>
<dbReference type="PROSITE" id="PS01326">
    <property type="entry name" value="DAP_EPIMERASE"/>
    <property type="match status" value="1"/>
</dbReference>
<sequence length="289" mass="30240">MSEGYPFLKGHGTENDFVLLPDHDGTVHGDLDPARVARLCDRRAGIGGDGVLRVVRTEAYAAAREHADPAEAEWFMDYRNSDGSLSEMCGNGVRVFARHLLEEGLVEPGRPIPVGTRAGVKVIEVDGDRITVDMGRPQVLGTTEVAVGSARWAAAHVDMGNPHAVAFLDEGQSLAVDGPVGPLASEPDFDRSVYPHGVNVEFVERRGAGHVAMRVHERGSGETRSCGTGACAVAVAAAVADGRAAGGPGADATYRVDLPGGTLEITWTADDRVLMSGPAVVVARGTTAL</sequence>
<evidence type="ECO:0000256" key="2">
    <source>
        <dbReference type="ARBA" id="ARBA00010219"/>
    </source>
</evidence>
<keyword evidence="5 8" id="KW-0457">Lysine biosynthesis</keyword>